<dbReference type="SUPFAM" id="SSF47090">
    <property type="entry name" value="PGBD-like"/>
    <property type="match status" value="1"/>
</dbReference>
<evidence type="ECO:0000256" key="9">
    <source>
        <dbReference type="SAM" id="SignalP"/>
    </source>
</evidence>
<dbReference type="PROSITE" id="PS52029">
    <property type="entry name" value="LD_TPASE"/>
    <property type="match status" value="1"/>
</dbReference>
<feature type="domain" description="L,D-TPase catalytic" evidence="10">
    <location>
        <begin position="409"/>
        <end position="586"/>
    </location>
</feature>
<feature type="chain" id="PRO_5039193151" evidence="9">
    <location>
        <begin position="22"/>
        <end position="640"/>
    </location>
</feature>
<reference evidence="11" key="2">
    <citation type="submission" date="2021-04" db="EMBL/GenBank/DDBJ databases">
        <authorList>
            <person name="Gilroy R."/>
        </authorList>
    </citation>
    <scope>NUCLEOTIDE SEQUENCE</scope>
    <source>
        <strain evidence="11">CHK160-9182</strain>
    </source>
</reference>
<dbReference type="InterPro" id="IPR045380">
    <property type="entry name" value="LD_TPept_scaffold_dom"/>
</dbReference>
<feature type="active site" description="Nucleophile" evidence="7">
    <location>
        <position position="559"/>
    </location>
</feature>
<proteinExistence type="inferred from homology"/>
<keyword evidence="9" id="KW-0732">Signal</keyword>
<reference evidence="11" key="1">
    <citation type="journal article" date="2021" name="PeerJ">
        <title>Extensive microbial diversity within the chicken gut microbiome revealed by metagenomics and culture.</title>
        <authorList>
            <person name="Gilroy R."/>
            <person name="Ravi A."/>
            <person name="Getino M."/>
            <person name="Pursley I."/>
            <person name="Horton D.L."/>
            <person name="Alikhan N.F."/>
            <person name="Baker D."/>
            <person name="Gharbi K."/>
            <person name="Hall N."/>
            <person name="Watson M."/>
            <person name="Adriaenssens E.M."/>
            <person name="Foster-Nyarko E."/>
            <person name="Jarju S."/>
            <person name="Secka A."/>
            <person name="Antonio M."/>
            <person name="Oren A."/>
            <person name="Chaudhuri R.R."/>
            <person name="La Ragione R."/>
            <person name="Hildebrand F."/>
            <person name="Pallen M.J."/>
        </authorList>
    </citation>
    <scope>NUCLEOTIDE SEQUENCE</scope>
    <source>
        <strain evidence="11">CHK160-9182</strain>
    </source>
</reference>
<dbReference type="InterPro" id="IPR005490">
    <property type="entry name" value="LD_TPept_cat_dom"/>
</dbReference>
<organism evidence="11 12">
    <name type="scientific">Candidatus Ignatzschineria merdigallinarum</name>
    <dbReference type="NCBI Taxonomy" id="2838621"/>
    <lineage>
        <taxon>Bacteria</taxon>
        <taxon>Pseudomonadati</taxon>
        <taxon>Pseudomonadota</taxon>
        <taxon>Gammaproteobacteria</taxon>
        <taxon>Cardiobacteriales</taxon>
        <taxon>Ignatzschineriaceae</taxon>
        <taxon>Ignatzschineria</taxon>
    </lineage>
</organism>
<dbReference type="Gene3D" id="1.10.101.10">
    <property type="entry name" value="PGBD-like superfamily/PGBD"/>
    <property type="match status" value="1"/>
</dbReference>
<dbReference type="InterPro" id="IPR036365">
    <property type="entry name" value="PGBD-like_sf"/>
</dbReference>
<dbReference type="GO" id="GO:0004180">
    <property type="term" value="F:carboxypeptidase activity"/>
    <property type="evidence" value="ECO:0007669"/>
    <property type="project" value="UniProtKB-ARBA"/>
</dbReference>
<comment type="similarity">
    <text evidence="2">Belongs to the YkuD family.</text>
</comment>
<sequence>MKRNLIAVSLTFALMPALLQAAPSKAESVEIKIDLNNISSLESIFSGEVSTKELTTLQEKPPVVVEAPKDAGKELVKPQPKASQPITVRPSSRSTYVPKTAEQKQKEAEAILENFQVFTMPAEAIDYRQRATLWAEKAAAAGEPYQYQSRLSVKDRQNFKQNYLDKALNGEVAAIDLVTAKGLTPQGESLYQILLESEGEGLVPSLYHVGRIENLLLSGNISAHQVELTELLQDGGLAYIRDMVLGIPEIKRKDSEWLLDGRKIDVSQTFIDALQSPDLKVVMGNLAPQYPEYQNLKRALAAFKYREADLELAIVPDGATIKLGMGGGRIALLRDRLNYLGYQAGESHIYDAQMAEAVKAFQKTHLLEPDGAPGRKTIAELNRSNEERIKQIQINMERWRWMPATMGDHYVAVDIPGFRYSVVKDGEEVLNAKTIVGRGARRTPVFMSPMSYIVFSPYWHVPRSMAVKDFLPRLKRDPYALNRSKIKIFRGGQEIDPGSVDWSLYSSNNFPFQLRQDPGDYNSLGRVKFMFPNEHAIYLHDTPSKSLFNRTSRDFSSGCVRIENPEELAEYFLGEAGWDQNRISQAFTRTSEAHVSLAKDKKIPVYTLYMTTRVQDDSISFRADIYGKDKVLIEAFHQLQ</sequence>
<evidence type="ECO:0000256" key="4">
    <source>
        <dbReference type="ARBA" id="ARBA00022960"/>
    </source>
</evidence>
<dbReference type="SUPFAM" id="SSF141523">
    <property type="entry name" value="L,D-transpeptidase catalytic domain-like"/>
    <property type="match status" value="1"/>
</dbReference>
<dbReference type="GO" id="GO:0016740">
    <property type="term" value="F:transferase activity"/>
    <property type="evidence" value="ECO:0007669"/>
    <property type="project" value="UniProtKB-KW"/>
</dbReference>
<keyword evidence="4 7" id="KW-0133">Cell shape</keyword>
<gene>
    <name evidence="11" type="ORF">H9889_00115</name>
</gene>
<dbReference type="GO" id="GO:0009252">
    <property type="term" value="P:peptidoglycan biosynthetic process"/>
    <property type="evidence" value="ECO:0007669"/>
    <property type="project" value="UniProtKB-KW"/>
</dbReference>
<keyword evidence="6 7" id="KW-0961">Cell wall biogenesis/degradation</keyword>
<evidence type="ECO:0000256" key="8">
    <source>
        <dbReference type="SAM" id="MobiDB-lite"/>
    </source>
</evidence>
<dbReference type="InterPro" id="IPR002477">
    <property type="entry name" value="Peptidoglycan-bd-like"/>
</dbReference>
<dbReference type="Pfam" id="PF20142">
    <property type="entry name" value="Scaffold"/>
    <property type="match status" value="1"/>
</dbReference>
<evidence type="ECO:0000313" key="11">
    <source>
        <dbReference type="EMBL" id="HIW05722.1"/>
    </source>
</evidence>
<dbReference type="Pfam" id="PF03734">
    <property type="entry name" value="YkuD"/>
    <property type="match status" value="1"/>
</dbReference>
<feature type="compositionally biased region" description="Polar residues" evidence="8">
    <location>
        <begin position="81"/>
        <end position="97"/>
    </location>
</feature>
<dbReference type="InterPro" id="IPR036366">
    <property type="entry name" value="PGBDSf"/>
</dbReference>
<name>A0A9D1Q358_9GAMM</name>
<comment type="caution">
    <text evidence="11">The sequence shown here is derived from an EMBL/GenBank/DDBJ whole genome shotgun (WGS) entry which is preliminary data.</text>
</comment>
<dbReference type="InterPro" id="IPR038063">
    <property type="entry name" value="Transpep_catalytic_dom"/>
</dbReference>
<comment type="pathway">
    <text evidence="1 7">Cell wall biogenesis; peptidoglycan biosynthesis.</text>
</comment>
<dbReference type="EMBL" id="DXHP01000003">
    <property type="protein sequence ID" value="HIW05722.1"/>
    <property type="molecule type" value="Genomic_DNA"/>
</dbReference>
<feature type="active site" description="Proton donor/acceptor" evidence="7">
    <location>
        <position position="540"/>
    </location>
</feature>
<keyword evidence="3" id="KW-0808">Transferase</keyword>
<evidence type="ECO:0000256" key="2">
    <source>
        <dbReference type="ARBA" id="ARBA00005992"/>
    </source>
</evidence>
<dbReference type="PANTHER" id="PTHR41533">
    <property type="entry name" value="L,D-TRANSPEPTIDASE HI_1667-RELATED"/>
    <property type="match status" value="1"/>
</dbReference>
<evidence type="ECO:0000256" key="6">
    <source>
        <dbReference type="ARBA" id="ARBA00023316"/>
    </source>
</evidence>
<evidence type="ECO:0000256" key="7">
    <source>
        <dbReference type="PROSITE-ProRule" id="PRU01373"/>
    </source>
</evidence>
<evidence type="ECO:0000256" key="1">
    <source>
        <dbReference type="ARBA" id="ARBA00004752"/>
    </source>
</evidence>
<evidence type="ECO:0000256" key="5">
    <source>
        <dbReference type="ARBA" id="ARBA00022984"/>
    </source>
</evidence>
<feature type="region of interest" description="Disordered" evidence="8">
    <location>
        <begin position="73"/>
        <end position="98"/>
    </location>
</feature>
<dbReference type="Gene3D" id="2.40.440.10">
    <property type="entry name" value="L,D-transpeptidase catalytic domain-like"/>
    <property type="match status" value="1"/>
</dbReference>
<keyword evidence="5 7" id="KW-0573">Peptidoglycan synthesis</keyword>
<feature type="signal peptide" evidence="9">
    <location>
        <begin position="1"/>
        <end position="21"/>
    </location>
</feature>
<dbReference type="GO" id="GO:0008360">
    <property type="term" value="P:regulation of cell shape"/>
    <property type="evidence" value="ECO:0007669"/>
    <property type="project" value="UniProtKB-UniRule"/>
</dbReference>
<dbReference type="Proteomes" id="UP000823934">
    <property type="component" value="Unassembled WGS sequence"/>
</dbReference>
<dbReference type="GO" id="GO:0071555">
    <property type="term" value="P:cell wall organization"/>
    <property type="evidence" value="ECO:0007669"/>
    <property type="project" value="UniProtKB-UniRule"/>
</dbReference>
<dbReference type="AlphaFoldDB" id="A0A9D1Q358"/>
<dbReference type="Pfam" id="PF01471">
    <property type="entry name" value="PG_binding_1"/>
    <property type="match status" value="1"/>
</dbReference>
<protein>
    <submittedName>
        <fullName evidence="11">L,D-transpeptidase family protein</fullName>
    </submittedName>
</protein>
<evidence type="ECO:0000259" key="10">
    <source>
        <dbReference type="PROSITE" id="PS52029"/>
    </source>
</evidence>
<evidence type="ECO:0000313" key="12">
    <source>
        <dbReference type="Proteomes" id="UP000823934"/>
    </source>
</evidence>
<dbReference type="InterPro" id="IPR052905">
    <property type="entry name" value="LD-transpeptidase_YkuD-like"/>
</dbReference>
<dbReference type="CDD" id="cd16913">
    <property type="entry name" value="YkuD_like"/>
    <property type="match status" value="1"/>
</dbReference>
<accession>A0A9D1Q358</accession>
<dbReference type="PANTHER" id="PTHR41533:SF2">
    <property type="entry name" value="BLR7131 PROTEIN"/>
    <property type="match status" value="1"/>
</dbReference>
<evidence type="ECO:0000256" key="3">
    <source>
        <dbReference type="ARBA" id="ARBA00022679"/>
    </source>
</evidence>